<sequence length="266" mass="28853">MAGPAVAAEESLTVLREWAERHNRAVTSEDVEPWQDAVTGALEAPVTARARRFGKLPKSARISLANPVFYVPRQSEYPRWFGVAALERSGGGDRQVLGVFVKEDAAGGWRAAHWLTFKGRPPQLARDKEGYVPAVSESGLPKAHARYLGGDDDALIPDSYTSNARDQEMGDWTVERGAVTPGPGESYALRTEDGGALVWYAVKEEKTLAGGEASTLPEEVRVHLEKNGEEPGETVQTTWQWLVIGYAPESGKGRVLGESVSLVAAR</sequence>
<organism evidence="3 4">
    <name type="scientific">Actinomadura livida</name>
    <dbReference type="NCBI Taxonomy" id="79909"/>
    <lineage>
        <taxon>Bacteria</taxon>
        <taxon>Bacillati</taxon>
        <taxon>Actinomycetota</taxon>
        <taxon>Actinomycetes</taxon>
        <taxon>Streptosporangiales</taxon>
        <taxon>Thermomonosporaceae</taxon>
        <taxon>Actinomadura</taxon>
    </lineage>
</organism>
<gene>
    <name evidence="3" type="ORF">F4557_001474</name>
    <name evidence="2" type="ORF">GCM10009546_40070</name>
</gene>
<name>A0A7W7I9U9_9ACTN</name>
<reference evidence="2 5" key="1">
    <citation type="journal article" date="2019" name="Int. J. Syst. Evol. Microbiol.">
        <title>The Global Catalogue of Microorganisms (GCM) 10K type strain sequencing project: providing services to taxonomists for standard genome sequencing and annotation.</title>
        <authorList>
            <consortium name="The Broad Institute Genomics Platform"/>
            <consortium name="The Broad Institute Genome Sequencing Center for Infectious Disease"/>
            <person name="Wu L."/>
            <person name="Ma J."/>
        </authorList>
    </citation>
    <scope>NUCLEOTIDE SEQUENCE [LARGE SCALE GENOMIC DNA]</scope>
    <source>
        <strain evidence="2 5">JCM 10667</strain>
    </source>
</reference>
<keyword evidence="5" id="KW-1185">Reference proteome</keyword>
<reference evidence="2" key="3">
    <citation type="submission" date="2023-12" db="EMBL/GenBank/DDBJ databases">
        <authorList>
            <person name="Sun Q."/>
            <person name="Inoue M."/>
        </authorList>
    </citation>
    <scope>NUCLEOTIDE SEQUENCE</scope>
    <source>
        <strain evidence="2">JCM 10667</strain>
    </source>
</reference>
<evidence type="ECO:0000259" key="1">
    <source>
        <dbReference type="Pfam" id="PF26366"/>
    </source>
</evidence>
<reference evidence="3 4" key="2">
    <citation type="submission" date="2020-08" db="EMBL/GenBank/DDBJ databases">
        <title>Sequencing the genomes of 1000 actinobacteria strains.</title>
        <authorList>
            <person name="Klenk H.-P."/>
        </authorList>
    </citation>
    <scope>NUCLEOTIDE SEQUENCE [LARGE SCALE GENOMIC DNA]</scope>
    <source>
        <strain evidence="3 4">DSM 44772</strain>
    </source>
</reference>
<comment type="caution">
    <text evidence="3">The sequence shown here is derived from an EMBL/GenBank/DDBJ whole genome shotgun (WGS) entry which is preliminary data.</text>
</comment>
<protein>
    <recommendedName>
        <fullName evidence="1">DUF8094 domain-containing protein</fullName>
    </recommendedName>
</protein>
<evidence type="ECO:0000313" key="4">
    <source>
        <dbReference type="Proteomes" id="UP000549343"/>
    </source>
</evidence>
<feature type="domain" description="DUF8094" evidence="1">
    <location>
        <begin position="3"/>
        <end position="265"/>
    </location>
</feature>
<evidence type="ECO:0000313" key="2">
    <source>
        <dbReference type="EMBL" id="GAA0573358.1"/>
    </source>
</evidence>
<dbReference type="Proteomes" id="UP001501427">
    <property type="component" value="Unassembled WGS sequence"/>
</dbReference>
<dbReference type="EMBL" id="BAAAHD010000033">
    <property type="protein sequence ID" value="GAA0573358.1"/>
    <property type="molecule type" value="Genomic_DNA"/>
</dbReference>
<accession>A0A7W7I9U9</accession>
<dbReference type="AlphaFoldDB" id="A0A7W7I9U9"/>
<dbReference type="InterPro" id="IPR058407">
    <property type="entry name" value="DUF8094"/>
</dbReference>
<dbReference type="EMBL" id="JACHMV010000001">
    <property type="protein sequence ID" value="MBB4773056.1"/>
    <property type="molecule type" value="Genomic_DNA"/>
</dbReference>
<evidence type="ECO:0000313" key="3">
    <source>
        <dbReference type="EMBL" id="MBB4773056.1"/>
    </source>
</evidence>
<proteinExistence type="predicted"/>
<evidence type="ECO:0000313" key="5">
    <source>
        <dbReference type="Proteomes" id="UP001501427"/>
    </source>
</evidence>
<dbReference type="Proteomes" id="UP000549343">
    <property type="component" value="Unassembled WGS sequence"/>
</dbReference>
<dbReference type="Pfam" id="PF26366">
    <property type="entry name" value="DUF8094"/>
    <property type="match status" value="1"/>
</dbReference>